<dbReference type="GO" id="GO:0005576">
    <property type="term" value="C:extracellular region"/>
    <property type="evidence" value="ECO:0007669"/>
    <property type="project" value="InterPro"/>
</dbReference>
<evidence type="ECO:0000256" key="5">
    <source>
        <dbReference type="ARBA" id="ARBA00023180"/>
    </source>
</evidence>
<dbReference type="InParanoid" id="A0A7M7TA73"/>
<evidence type="ECO:0000256" key="2">
    <source>
        <dbReference type="ARBA" id="ARBA00022729"/>
    </source>
</evidence>
<dbReference type="PRINTS" id="PR01217">
    <property type="entry name" value="PRICHEXTENSN"/>
</dbReference>
<dbReference type="Proteomes" id="UP000002358">
    <property type="component" value="Chromosome 4"/>
</dbReference>
<evidence type="ECO:0000256" key="3">
    <source>
        <dbReference type="ARBA" id="ARBA00022737"/>
    </source>
</evidence>
<dbReference type="SUPFAM" id="SSF57625">
    <property type="entry name" value="Invertebrate chitin-binding proteins"/>
    <property type="match status" value="7"/>
</dbReference>
<dbReference type="SMART" id="SM00494">
    <property type="entry name" value="ChtBD2"/>
    <property type="match status" value="7"/>
</dbReference>
<dbReference type="EnsemblMetazoa" id="XM_031930590">
    <property type="protein sequence ID" value="XP_031786450"/>
    <property type="gene ID" value="LOC100680479"/>
</dbReference>
<feature type="domain" description="Chitin-binding type-2" evidence="9">
    <location>
        <begin position="611"/>
        <end position="648"/>
    </location>
</feature>
<keyword evidence="1" id="KW-0147">Chitin-binding</keyword>
<keyword evidence="7" id="KW-0812">Transmembrane</keyword>
<feature type="chain" id="PRO_5029848150" description="Chitin-binding type-2 domain-containing protein" evidence="8">
    <location>
        <begin position="19"/>
        <end position="760"/>
    </location>
</feature>
<keyword evidence="4" id="KW-1015">Disulfide bond</keyword>
<feature type="transmembrane region" description="Helical" evidence="7">
    <location>
        <begin position="649"/>
        <end position="668"/>
    </location>
</feature>
<dbReference type="Gene3D" id="2.170.140.10">
    <property type="entry name" value="Chitin binding domain"/>
    <property type="match status" value="7"/>
</dbReference>
<evidence type="ECO:0000256" key="8">
    <source>
        <dbReference type="SAM" id="SignalP"/>
    </source>
</evidence>
<feature type="region of interest" description="Disordered" evidence="6">
    <location>
        <begin position="669"/>
        <end position="691"/>
    </location>
</feature>
<accession>A0A7M7TA73</accession>
<dbReference type="AlphaFoldDB" id="A0A7M7TA73"/>
<dbReference type="RefSeq" id="XP_031786450.1">
    <property type="nucleotide sequence ID" value="XM_031930590.1"/>
</dbReference>
<feature type="domain" description="Chitin-binding type-2" evidence="9">
    <location>
        <begin position="186"/>
        <end position="243"/>
    </location>
</feature>
<evidence type="ECO:0000313" key="10">
    <source>
        <dbReference type="EnsemblMetazoa" id="XP_031786450"/>
    </source>
</evidence>
<dbReference type="GO" id="GO:0008061">
    <property type="term" value="F:chitin binding"/>
    <property type="evidence" value="ECO:0007669"/>
    <property type="project" value="UniProtKB-KW"/>
</dbReference>
<dbReference type="KEGG" id="nvi:100680479"/>
<evidence type="ECO:0000256" key="7">
    <source>
        <dbReference type="SAM" id="Phobius"/>
    </source>
</evidence>
<keyword evidence="11" id="KW-1185">Reference proteome</keyword>
<dbReference type="PANTHER" id="PTHR23301:SF0">
    <property type="entry name" value="CHITIN-BINDING TYPE-2 DOMAIN-CONTAINING PROTEIN-RELATED"/>
    <property type="match status" value="1"/>
</dbReference>
<feature type="region of interest" description="Disordered" evidence="6">
    <location>
        <begin position="85"/>
        <end position="120"/>
    </location>
</feature>
<dbReference type="GeneID" id="100680479"/>
<dbReference type="InterPro" id="IPR051940">
    <property type="entry name" value="Chitin_bind-dev_reg"/>
</dbReference>
<dbReference type="InterPro" id="IPR002557">
    <property type="entry name" value="Chitin-bd_dom"/>
</dbReference>
<evidence type="ECO:0000256" key="1">
    <source>
        <dbReference type="ARBA" id="ARBA00022669"/>
    </source>
</evidence>
<evidence type="ECO:0000256" key="6">
    <source>
        <dbReference type="SAM" id="MobiDB-lite"/>
    </source>
</evidence>
<feature type="compositionally biased region" description="Low complexity" evidence="6">
    <location>
        <begin position="85"/>
        <end position="112"/>
    </location>
</feature>
<feature type="signal peptide" evidence="8">
    <location>
        <begin position="1"/>
        <end position="18"/>
    </location>
</feature>
<dbReference type="SMR" id="A0A7M7TA73"/>
<feature type="domain" description="Chitin-binding type-2" evidence="9">
    <location>
        <begin position="360"/>
        <end position="416"/>
    </location>
</feature>
<dbReference type="PROSITE" id="PS50940">
    <property type="entry name" value="CHIT_BIND_II"/>
    <property type="match status" value="7"/>
</dbReference>
<keyword evidence="7" id="KW-1133">Transmembrane helix</keyword>
<feature type="domain" description="Chitin-binding type-2" evidence="9">
    <location>
        <begin position="680"/>
        <end position="740"/>
    </location>
</feature>
<feature type="domain" description="Chitin-binding type-2" evidence="9">
    <location>
        <begin position="119"/>
        <end position="179"/>
    </location>
</feature>
<feature type="transmembrane region" description="Helical" evidence="7">
    <location>
        <begin position="451"/>
        <end position="471"/>
    </location>
</feature>
<name>A0A7M7TA73_NASVI</name>
<proteinExistence type="predicted"/>
<evidence type="ECO:0000313" key="11">
    <source>
        <dbReference type="Proteomes" id="UP000002358"/>
    </source>
</evidence>
<dbReference type="OrthoDB" id="6020543at2759"/>
<feature type="region of interest" description="Disordered" evidence="6">
    <location>
        <begin position="242"/>
        <end position="358"/>
    </location>
</feature>
<keyword evidence="7" id="KW-0472">Membrane</keyword>
<evidence type="ECO:0000259" key="9">
    <source>
        <dbReference type="PROSITE" id="PS50940"/>
    </source>
</evidence>
<feature type="compositionally biased region" description="Low complexity" evidence="6">
    <location>
        <begin position="245"/>
        <end position="355"/>
    </location>
</feature>
<dbReference type="InterPro" id="IPR036508">
    <property type="entry name" value="Chitin-bd_dom_sf"/>
</dbReference>
<feature type="transmembrane region" description="Helical" evidence="7">
    <location>
        <begin position="573"/>
        <end position="594"/>
    </location>
</feature>
<feature type="domain" description="Chitin-binding type-2" evidence="9">
    <location>
        <begin position="21"/>
        <end position="80"/>
    </location>
</feature>
<dbReference type="Pfam" id="PF01607">
    <property type="entry name" value="CBM_14"/>
    <property type="match status" value="7"/>
</dbReference>
<sequence length="760" mass="82474">MKVITIVAILGLVKSGSAYYEPKCPGNNSGKTILLPNFEDCTSYFTCRNGYPIINPCPNGQHFNPRKLKCTDPEEAKCMVTTTTQKPTTTTSATTPTPTPTTTTTTTTTITPKPTPSDPVKCPAPNGSGDIVLLPNPKNCTTYFRCREGLPITTLCPEGMHFDPRNLICAYPDEAGCEVTTTTAKPVTCPPDNKPIKLPNPYDCSTYYSCIKGVPNLTSCPNGLHFNPVELECDFPEDAGCEVFPTTTPEPTTTTPKPTTTTPEPTTTTPVPTTTTAKATTTTPEPTTTTPEPTTTTPKPTTTTREPTTTTPKPTTTTPEPTTTTPVPTTTTQKPTTTTPEPTTTTPEPTTTTPKSTEIPVTCSVQGELIPNPKDCGSYYQCSNGRPWLMLCPLGLHFWPEKERCDYPHNAKYCMSRKLITIRFVYKSACDGPLTYQSSFGKNVDCIAANFNMKAILFVALFGVIASAYAAPKVPVPVTFDVTSEEPIPSSVKCPLRPSVGKEDLLPHPDRPDRCGDYYHCVSGTPKLMHCPDGLHFNPKKNWCDWPWEAECDPAYVTVPPLHFIGIPVWQKVFYRIPAFFVVALFGIIAVAYAGPLTFEATTTEAPVPPSVKCPIPSVGRDDLLPNPNDCGSYYHCVNGVPKLKKCPAATVVLVLIMVAAFAASAPNQPKKRSSAQKSGVKCPTPSSLGKDELLPNPHDCATYYQCAHGTPTLMPCPAGLHFNPREQYCDWPWEAGCDPYFDPKPSSTPKTRTCKAISL</sequence>
<keyword evidence="2 8" id="KW-0732">Signal</keyword>
<organism evidence="10 11">
    <name type="scientific">Nasonia vitripennis</name>
    <name type="common">Parasitic wasp</name>
    <dbReference type="NCBI Taxonomy" id="7425"/>
    <lineage>
        <taxon>Eukaryota</taxon>
        <taxon>Metazoa</taxon>
        <taxon>Ecdysozoa</taxon>
        <taxon>Arthropoda</taxon>
        <taxon>Hexapoda</taxon>
        <taxon>Insecta</taxon>
        <taxon>Pterygota</taxon>
        <taxon>Neoptera</taxon>
        <taxon>Endopterygota</taxon>
        <taxon>Hymenoptera</taxon>
        <taxon>Apocrita</taxon>
        <taxon>Proctotrupomorpha</taxon>
        <taxon>Chalcidoidea</taxon>
        <taxon>Pteromalidae</taxon>
        <taxon>Pteromalinae</taxon>
        <taxon>Nasonia</taxon>
    </lineage>
</organism>
<keyword evidence="3" id="KW-0677">Repeat</keyword>
<reference evidence="10" key="1">
    <citation type="submission" date="2021-01" db="UniProtKB">
        <authorList>
            <consortium name="EnsemblMetazoa"/>
        </authorList>
    </citation>
    <scope>IDENTIFICATION</scope>
</reference>
<keyword evidence="5" id="KW-0325">Glycoprotein</keyword>
<dbReference type="PANTHER" id="PTHR23301">
    <property type="entry name" value="CHITIN BINDING PERITROPHIN-A"/>
    <property type="match status" value="1"/>
</dbReference>
<feature type="domain" description="Chitin-binding type-2" evidence="9">
    <location>
        <begin position="491"/>
        <end position="554"/>
    </location>
</feature>
<evidence type="ECO:0000256" key="4">
    <source>
        <dbReference type="ARBA" id="ARBA00023157"/>
    </source>
</evidence>
<protein>
    <recommendedName>
        <fullName evidence="9">Chitin-binding type-2 domain-containing protein</fullName>
    </recommendedName>
</protein>